<dbReference type="SUPFAM" id="SSF48452">
    <property type="entry name" value="TPR-like"/>
    <property type="match status" value="1"/>
</dbReference>
<dbReference type="InterPro" id="IPR011990">
    <property type="entry name" value="TPR-like_helical_dom_sf"/>
</dbReference>
<evidence type="ECO:0000256" key="2">
    <source>
        <dbReference type="SAM" id="SignalP"/>
    </source>
</evidence>
<dbReference type="OrthoDB" id="9766710at2"/>
<keyword evidence="3" id="KW-0645">Protease</keyword>
<protein>
    <submittedName>
        <fullName evidence="3">Beta-barrel assembly-enhancing protease</fullName>
        <ecNumber evidence="3">3.4.-.-</ecNumber>
    </submittedName>
</protein>
<dbReference type="Pfam" id="PF13432">
    <property type="entry name" value="TPR_16"/>
    <property type="match status" value="3"/>
</dbReference>
<dbReference type="EMBL" id="OMKW01000002">
    <property type="protein sequence ID" value="SPF28795.1"/>
    <property type="molecule type" value="Genomic_DNA"/>
</dbReference>
<keyword evidence="2" id="KW-0732">Signal</keyword>
<organism evidence="3 4">
    <name type="scientific">Pontivivens insulae</name>
    <dbReference type="NCBI Taxonomy" id="1639689"/>
    <lineage>
        <taxon>Bacteria</taxon>
        <taxon>Pseudomonadati</taxon>
        <taxon>Pseudomonadota</taxon>
        <taxon>Alphaproteobacteria</taxon>
        <taxon>Rhodobacterales</taxon>
        <taxon>Paracoccaceae</taxon>
        <taxon>Pontivivens</taxon>
    </lineage>
</organism>
<dbReference type="PANTHER" id="PTHR12558">
    <property type="entry name" value="CELL DIVISION CYCLE 16,23,27"/>
    <property type="match status" value="1"/>
</dbReference>
<feature type="repeat" description="TPR" evidence="1">
    <location>
        <begin position="500"/>
        <end position="533"/>
    </location>
</feature>
<sequence length="571" mass="62552">MRITRSLLLAVGMAVCLSPVAEARSLSGSYLAAQQAQARSDHAEAAYYYTQALGFDPANGLILRHAMQAHVAAGDVAVAAAIADRLLALNTGNQFATLVAMVDDLTKDQAAQALARLDMGAEGMTPLLSDLLRAWVELELGADDQAFETFASIGGSQTLEMFGRYHEALALALRGDYAAASDLLENSETGAIRLNRRSTLTRVQLLSITGQQDAALELVEQVLSTGFGDRQFETIQRRLQAGEQLDFTIISSAQEGIAEVFFDLASVLNEDTGDVALIYSRLSNHLDPDMAEGLLLTGDLLSRQDQHGLASEVFDAVGATAPQFVEAEIGRADALDAAGNEEEAIGVLSGLTRSHPEMLRPHYLLGRALRRAERPEEAIATLDQAVALIDAPEQRHWLVWYQRGISYDHSDNWPAAEEDLRAALALDPENALILNYLGYSLVERGGDLDEALEMIERAVEARPFDGYITDSLAWVLYRMGRFEEAVEPMERALELAPVDPTLNDHLGDIYWTVGRYREAEFQWHRALSFEPEDDVAERIRLKLDIGLDEVLALEAEQDAEPAEQSEASVTE</sequence>
<dbReference type="InterPro" id="IPR019734">
    <property type="entry name" value="TPR_rpt"/>
</dbReference>
<feature type="repeat" description="TPR" evidence="1">
    <location>
        <begin position="397"/>
        <end position="430"/>
    </location>
</feature>
<dbReference type="RefSeq" id="WP_108781554.1">
    <property type="nucleotide sequence ID" value="NZ_OMKW01000002.1"/>
</dbReference>
<dbReference type="Gene3D" id="1.25.40.10">
    <property type="entry name" value="Tetratricopeptide repeat domain"/>
    <property type="match status" value="2"/>
</dbReference>
<keyword evidence="1" id="KW-0802">TPR repeat</keyword>
<dbReference type="PROSITE" id="PS50005">
    <property type="entry name" value="TPR"/>
    <property type="match status" value="3"/>
</dbReference>
<dbReference type="GO" id="GO:0008233">
    <property type="term" value="F:peptidase activity"/>
    <property type="evidence" value="ECO:0007669"/>
    <property type="project" value="UniProtKB-KW"/>
</dbReference>
<dbReference type="AlphaFoldDB" id="A0A2R8A9J1"/>
<evidence type="ECO:0000313" key="4">
    <source>
        <dbReference type="Proteomes" id="UP000244932"/>
    </source>
</evidence>
<gene>
    <name evidence="3" type="primary">bepA_2</name>
    <name evidence="3" type="ORF">POI8812_01098</name>
</gene>
<evidence type="ECO:0000256" key="1">
    <source>
        <dbReference type="PROSITE-ProRule" id="PRU00339"/>
    </source>
</evidence>
<feature type="repeat" description="TPR" evidence="1">
    <location>
        <begin position="466"/>
        <end position="499"/>
    </location>
</feature>
<dbReference type="GO" id="GO:0006508">
    <property type="term" value="P:proteolysis"/>
    <property type="evidence" value="ECO:0007669"/>
    <property type="project" value="UniProtKB-KW"/>
</dbReference>
<feature type="signal peptide" evidence="2">
    <location>
        <begin position="1"/>
        <end position="23"/>
    </location>
</feature>
<keyword evidence="4" id="KW-1185">Reference proteome</keyword>
<dbReference type="Proteomes" id="UP000244932">
    <property type="component" value="Unassembled WGS sequence"/>
</dbReference>
<name>A0A2R8A9J1_9RHOB</name>
<proteinExistence type="predicted"/>
<evidence type="ECO:0000313" key="3">
    <source>
        <dbReference type="EMBL" id="SPF28795.1"/>
    </source>
</evidence>
<dbReference type="EC" id="3.4.-.-" evidence="3"/>
<dbReference type="SMART" id="SM00028">
    <property type="entry name" value="TPR"/>
    <property type="match status" value="6"/>
</dbReference>
<accession>A0A2R8A9J1</accession>
<dbReference type="PANTHER" id="PTHR12558:SF13">
    <property type="entry name" value="CELL DIVISION CYCLE PROTEIN 27 HOMOLOG"/>
    <property type="match status" value="1"/>
</dbReference>
<feature type="chain" id="PRO_5015311241" evidence="2">
    <location>
        <begin position="24"/>
        <end position="571"/>
    </location>
</feature>
<reference evidence="3 4" key="1">
    <citation type="submission" date="2018-03" db="EMBL/GenBank/DDBJ databases">
        <authorList>
            <person name="Keele B.F."/>
        </authorList>
    </citation>
    <scope>NUCLEOTIDE SEQUENCE [LARGE SCALE GENOMIC DNA]</scope>
    <source>
        <strain evidence="3 4">CeCT 8812</strain>
    </source>
</reference>
<keyword evidence="3" id="KW-0378">Hydrolase</keyword>